<evidence type="ECO:0000313" key="4">
    <source>
        <dbReference type="Proteomes" id="UP000294744"/>
    </source>
</evidence>
<feature type="region of interest" description="Disordered" evidence="1">
    <location>
        <begin position="477"/>
        <end position="509"/>
    </location>
</feature>
<dbReference type="OrthoDB" id="9153660at2"/>
<organism evidence="3 4">
    <name type="scientific">Saccharopolyspora aridisoli</name>
    <dbReference type="NCBI Taxonomy" id="2530385"/>
    <lineage>
        <taxon>Bacteria</taxon>
        <taxon>Bacillati</taxon>
        <taxon>Actinomycetota</taxon>
        <taxon>Actinomycetes</taxon>
        <taxon>Pseudonocardiales</taxon>
        <taxon>Pseudonocardiaceae</taxon>
        <taxon>Saccharopolyspora</taxon>
    </lineage>
</organism>
<dbReference type="Pfam" id="PF13699">
    <property type="entry name" value="eCIS_core"/>
    <property type="match status" value="1"/>
</dbReference>
<comment type="caution">
    <text evidence="3">The sequence shown here is derived from an EMBL/GenBank/DDBJ whole genome shotgun (WGS) entry which is preliminary data.</text>
</comment>
<feature type="compositionally biased region" description="Polar residues" evidence="1">
    <location>
        <begin position="194"/>
        <end position="206"/>
    </location>
</feature>
<feature type="compositionally biased region" description="Polar residues" evidence="1">
    <location>
        <begin position="13"/>
        <end position="24"/>
    </location>
</feature>
<feature type="region of interest" description="Disordered" evidence="1">
    <location>
        <begin position="1"/>
        <end position="33"/>
    </location>
</feature>
<feature type="domain" description="eCIS core" evidence="2">
    <location>
        <begin position="79"/>
        <end position="150"/>
    </location>
</feature>
<gene>
    <name evidence="3" type="ORF">E1161_05030</name>
</gene>
<dbReference type="EMBL" id="SMKV01000004">
    <property type="protein sequence ID" value="TDC95534.1"/>
    <property type="molecule type" value="Genomic_DNA"/>
</dbReference>
<accession>A0A4R4V1N6</accession>
<feature type="region of interest" description="Disordered" evidence="1">
    <location>
        <begin position="149"/>
        <end position="230"/>
    </location>
</feature>
<evidence type="ECO:0000313" key="3">
    <source>
        <dbReference type="EMBL" id="TDC95534.1"/>
    </source>
</evidence>
<evidence type="ECO:0000259" key="2">
    <source>
        <dbReference type="Pfam" id="PF13699"/>
    </source>
</evidence>
<feature type="compositionally biased region" description="Basic and acidic residues" evidence="1">
    <location>
        <begin position="210"/>
        <end position="219"/>
    </location>
</feature>
<dbReference type="Proteomes" id="UP000294744">
    <property type="component" value="Unassembled WGS sequence"/>
</dbReference>
<name>A0A4R4V1N6_9PSEU</name>
<evidence type="ECO:0000256" key="1">
    <source>
        <dbReference type="SAM" id="MobiDB-lite"/>
    </source>
</evidence>
<proteinExistence type="predicted"/>
<dbReference type="AlphaFoldDB" id="A0A4R4V1N6"/>
<reference evidence="3 4" key="1">
    <citation type="submission" date="2019-03" db="EMBL/GenBank/DDBJ databases">
        <title>Draft genome sequences of novel Actinobacteria.</title>
        <authorList>
            <person name="Sahin N."/>
            <person name="Ay H."/>
            <person name="Saygin H."/>
        </authorList>
    </citation>
    <scope>NUCLEOTIDE SEQUENCE [LARGE SCALE GENOMIC DNA]</scope>
    <source>
        <strain evidence="3 4">16K404</strain>
    </source>
</reference>
<feature type="compositionally biased region" description="Basic and acidic residues" evidence="1">
    <location>
        <begin position="169"/>
        <end position="178"/>
    </location>
</feature>
<feature type="compositionally biased region" description="Polar residues" evidence="1">
    <location>
        <begin position="491"/>
        <end position="509"/>
    </location>
</feature>
<sequence>MRARGTGSKPNEDQFTAHTPNTDTFAPHPGDRSPAAILALQRSIGNAAASQYLHDWQHDPSATVQRSKVHDVLRTNGKPMEEATRAEMESRLGADFSDVRVHNDGAARASAAEIGARAYTSGNHIVIGDGGADRHTLAHELSHVIQQRQGPVAGTDNGAGLSVSDPSDEFERAAESNARKALSSPEPTPKGQDHPTSNASDATGTPVQRVGDKDRKDLYLKWSGGKEGTPRERLKLHNQLKRIAEETSNDWKKMTVETAVSLLHRSNITPETLAEPDTRPQEEPIEKFRERALGAYQETVAQFGDVEANPVFYDIEGVGRGVVALLHKKREGEDPQDPGNMLAWASHGYEDAESVDTDTARSYGFIVEQGKSWLRTGDNAVYSKLPNAMNEAKIEPTKKAPSLMARPHLGDLGKDDFKRLSELTKSCDVAVFLDEQQGYVTTEKPPNVAEIVDRTPALKDYAQLLLFTCRTPWEPGVEVKGSGSDEKKMATPTSARVHTDYLSRNSTTS</sequence>
<dbReference type="InterPro" id="IPR025295">
    <property type="entry name" value="eCIS_core_dom"/>
</dbReference>
<protein>
    <submittedName>
        <fullName evidence="3">DUF4157 domain-containing protein</fullName>
    </submittedName>
</protein>
<keyword evidence="4" id="KW-1185">Reference proteome</keyword>